<keyword evidence="1" id="KW-0472">Membrane</keyword>
<keyword evidence="1" id="KW-1133">Transmembrane helix</keyword>
<evidence type="ECO:0000313" key="2">
    <source>
        <dbReference type="EMBL" id="KZP30224.1"/>
    </source>
</evidence>
<accession>A0A166T664</accession>
<reference evidence="2 3" key="1">
    <citation type="journal article" date="2016" name="Mol. Biol. Evol.">
        <title>Comparative Genomics of Early-Diverging Mushroom-Forming Fungi Provides Insights into the Origins of Lignocellulose Decay Capabilities.</title>
        <authorList>
            <person name="Nagy L.G."/>
            <person name="Riley R."/>
            <person name="Tritt A."/>
            <person name="Adam C."/>
            <person name="Daum C."/>
            <person name="Floudas D."/>
            <person name="Sun H."/>
            <person name="Yadav J.S."/>
            <person name="Pangilinan J."/>
            <person name="Larsson K.H."/>
            <person name="Matsuura K."/>
            <person name="Barry K."/>
            <person name="Labutti K."/>
            <person name="Kuo R."/>
            <person name="Ohm R.A."/>
            <person name="Bhattacharya S.S."/>
            <person name="Shirouzu T."/>
            <person name="Yoshinaga Y."/>
            <person name="Martin F.M."/>
            <person name="Grigoriev I.V."/>
            <person name="Hibbett D.S."/>
        </authorList>
    </citation>
    <scope>NUCLEOTIDE SEQUENCE [LARGE SCALE GENOMIC DNA]</scope>
    <source>
        <strain evidence="2 3">CBS 109695</strain>
    </source>
</reference>
<organism evidence="2 3">
    <name type="scientific">Athelia psychrophila</name>
    <dbReference type="NCBI Taxonomy" id="1759441"/>
    <lineage>
        <taxon>Eukaryota</taxon>
        <taxon>Fungi</taxon>
        <taxon>Dikarya</taxon>
        <taxon>Basidiomycota</taxon>
        <taxon>Agaricomycotina</taxon>
        <taxon>Agaricomycetes</taxon>
        <taxon>Agaricomycetidae</taxon>
        <taxon>Atheliales</taxon>
        <taxon>Atheliaceae</taxon>
        <taxon>Athelia</taxon>
    </lineage>
</organism>
<gene>
    <name evidence="2" type="ORF">FIBSPDRAFT_946312</name>
</gene>
<evidence type="ECO:0000313" key="3">
    <source>
        <dbReference type="Proteomes" id="UP000076532"/>
    </source>
</evidence>
<evidence type="ECO:0000256" key="1">
    <source>
        <dbReference type="SAM" id="Phobius"/>
    </source>
</evidence>
<keyword evidence="1" id="KW-0812">Transmembrane</keyword>
<feature type="transmembrane region" description="Helical" evidence="1">
    <location>
        <begin position="86"/>
        <end position="105"/>
    </location>
</feature>
<dbReference type="Proteomes" id="UP000076532">
    <property type="component" value="Unassembled WGS sequence"/>
</dbReference>
<keyword evidence="3" id="KW-1185">Reference proteome</keyword>
<protein>
    <submittedName>
        <fullName evidence="2">Uncharacterized protein</fullName>
    </submittedName>
</protein>
<sequence>MKHTYGYVEQHVDINQEALPVVLAEVVLQLREMWLLICDWLLLLIVVLWLLILIVWRERQARLVLERLLPFLLLGSLLLLGSEWLLLVLLLVLLLSLAVILLVLARAMGIRVIGEHAEQKGQALAVFKNPLLVLEKHAVPDVILSRRHE</sequence>
<proteinExistence type="predicted"/>
<feature type="transmembrane region" description="Helical" evidence="1">
    <location>
        <begin position="63"/>
        <end position="80"/>
    </location>
</feature>
<dbReference type="AlphaFoldDB" id="A0A166T664"/>
<name>A0A166T664_9AGAM</name>
<feature type="transmembrane region" description="Helical" evidence="1">
    <location>
        <begin position="33"/>
        <end position="56"/>
    </location>
</feature>
<dbReference type="EMBL" id="KV417495">
    <property type="protein sequence ID" value="KZP30224.1"/>
    <property type="molecule type" value="Genomic_DNA"/>
</dbReference>